<sequence length="613" mass="68834">MKKPRNGSINTKFCGNSENRKSFFELSLSLIFSLWCLVFLFYSKRGLSHGNGGKWNPMHFFLANSHPDNRSMPYSTVCNGELCNSAYSYVANGSSNHMNGTLLEFNISMHRNESAIPRDSENLEFSLKETSSLEELVWSILGYTALVCEVQLQPLEEQKKHIAEQIPSERTHSTYINLDEFRNTTRQERSWSMPSQLVNITHHLEPDGTEYNYASVSKGAKVVAHNKEAKGASNILGKDHDKYLRNACSVGEKFVVVELAEETLVDAIKIANFEHYSSNVKEFTLSGSLSYPTEKWFLLGNFVAANVKHAQSFKLPEPKWVRYLKLNLITHYGSEFYCILSVFEVYGVDAIERMLEDLIVANEDPTPGKFVNPNSSSMPSSEPIDRKIKGELQIGVGKGTENTGDAPIARVGMTKDPAAMHKIPDPVVEVRQMPTGRIPGDTVLKILMQKVRSLELNLSVLEEYIKELNRREGNVLPELDKELSRISLLLEKSRAEIKDLLEWKEITEKGITDLESWKTAVSSQVQELARENDMLRLDVKKVVTEQSSLENKELAVVAVSFSIACVAVLKLVSDRVLTLFGAAQSGEVGQKSRGWVLILVSSSMMIFITFLCS</sequence>
<feature type="transmembrane region" description="Helical" evidence="6">
    <location>
        <begin position="21"/>
        <end position="42"/>
    </location>
</feature>
<dbReference type="GO" id="GO:0016020">
    <property type="term" value="C:membrane"/>
    <property type="evidence" value="ECO:0007669"/>
    <property type="project" value="UniProtKB-SubCell"/>
</dbReference>
<dbReference type="InterPro" id="IPR008979">
    <property type="entry name" value="Galactose-bd-like_sf"/>
</dbReference>
<dbReference type="PANTHER" id="PTHR12953">
    <property type="entry name" value="MEMBRANE PROTEIN CH1 RELATED"/>
    <property type="match status" value="1"/>
</dbReference>
<keyword evidence="5" id="KW-0175">Coiled coil</keyword>
<evidence type="ECO:0000256" key="6">
    <source>
        <dbReference type="SAM" id="Phobius"/>
    </source>
</evidence>
<dbReference type="Proteomes" id="UP000288805">
    <property type="component" value="Unassembled WGS sequence"/>
</dbReference>
<gene>
    <name evidence="8" type="primary">SUN5_0</name>
    <name evidence="8" type="ORF">CK203_078735</name>
</gene>
<dbReference type="AlphaFoldDB" id="A0A438E5Y2"/>
<dbReference type="EMBL" id="QGNW01001385">
    <property type="protein sequence ID" value="RVW43161.1"/>
    <property type="molecule type" value="Genomic_DNA"/>
</dbReference>
<evidence type="ECO:0000313" key="8">
    <source>
        <dbReference type="EMBL" id="RVW43161.1"/>
    </source>
</evidence>
<evidence type="ECO:0000256" key="2">
    <source>
        <dbReference type="ARBA" id="ARBA00022692"/>
    </source>
</evidence>
<proteinExistence type="predicted"/>
<feature type="transmembrane region" description="Helical" evidence="6">
    <location>
        <begin position="594"/>
        <end position="611"/>
    </location>
</feature>
<comment type="caution">
    <text evidence="8">The sequence shown here is derived from an EMBL/GenBank/DDBJ whole genome shotgun (WGS) entry which is preliminary data.</text>
</comment>
<feature type="coiled-coil region" evidence="5">
    <location>
        <begin position="444"/>
        <end position="471"/>
    </location>
</feature>
<dbReference type="PANTHER" id="PTHR12953:SF3">
    <property type="entry name" value="SUN DOMAIN-CONTAINING PROTEIN 5"/>
    <property type="match status" value="1"/>
</dbReference>
<organism evidence="8 9">
    <name type="scientific">Vitis vinifera</name>
    <name type="common">Grape</name>
    <dbReference type="NCBI Taxonomy" id="29760"/>
    <lineage>
        <taxon>Eukaryota</taxon>
        <taxon>Viridiplantae</taxon>
        <taxon>Streptophyta</taxon>
        <taxon>Embryophyta</taxon>
        <taxon>Tracheophyta</taxon>
        <taxon>Spermatophyta</taxon>
        <taxon>Magnoliopsida</taxon>
        <taxon>eudicotyledons</taxon>
        <taxon>Gunneridae</taxon>
        <taxon>Pentapetalae</taxon>
        <taxon>rosids</taxon>
        <taxon>Vitales</taxon>
        <taxon>Vitaceae</taxon>
        <taxon>Viteae</taxon>
        <taxon>Vitis</taxon>
    </lineage>
</organism>
<dbReference type="InterPro" id="IPR012919">
    <property type="entry name" value="SUN_dom"/>
</dbReference>
<keyword evidence="4 6" id="KW-0472">Membrane</keyword>
<dbReference type="InterPro" id="IPR045120">
    <property type="entry name" value="Suco/Slp1-like"/>
</dbReference>
<name>A0A438E5Y2_VITVI</name>
<protein>
    <submittedName>
        <fullName evidence="8">SUN domain-containing protein 5</fullName>
    </submittedName>
</protein>
<dbReference type="SUPFAM" id="SSF49785">
    <property type="entry name" value="Galactose-binding domain-like"/>
    <property type="match status" value="1"/>
</dbReference>
<evidence type="ECO:0000256" key="3">
    <source>
        <dbReference type="ARBA" id="ARBA00022989"/>
    </source>
</evidence>
<feature type="domain" description="SUN" evidence="7">
    <location>
        <begin position="190"/>
        <end position="350"/>
    </location>
</feature>
<reference evidence="8 9" key="1">
    <citation type="journal article" date="2018" name="PLoS Genet.">
        <title>Population sequencing reveals clonal diversity and ancestral inbreeding in the grapevine cultivar Chardonnay.</title>
        <authorList>
            <person name="Roach M.J."/>
            <person name="Johnson D.L."/>
            <person name="Bohlmann J."/>
            <person name="van Vuuren H.J."/>
            <person name="Jones S.J."/>
            <person name="Pretorius I.S."/>
            <person name="Schmidt S.A."/>
            <person name="Borneman A.R."/>
        </authorList>
    </citation>
    <scope>NUCLEOTIDE SEQUENCE [LARGE SCALE GENOMIC DNA]</scope>
    <source>
        <strain evidence="9">cv. Chardonnay</strain>
        <tissue evidence="8">Leaf</tissue>
    </source>
</reference>
<keyword evidence="2 6" id="KW-0812">Transmembrane</keyword>
<comment type="subcellular location">
    <subcellularLocation>
        <location evidence="1">Membrane</location>
    </subcellularLocation>
</comment>
<accession>A0A438E5Y2</accession>
<evidence type="ECO:0000313" key="9">
    <source>
        <dbReference type="Proteomes" id="UP000288805"/>
    </source>
</evidence>
<evidence type="ECO:0000256" key="5">
    <source>
        <dbReference type="SAM" id="Coils"/>
    </source>
</evidence>
<feature type="transmembrane region" description="Helical" evidence="6">
    <location>
        <begin position="554"/>
        <end position="573"/>
    </location>
</feature>
<evidence type="ECO:0000256" key="4">
    <source>
        <dbReference type="ARBA" id="ARBA00023136"/>
    </source>
</evidence>
<dbReference type="Gene3D" id="2.60.120.260">
    <property type="entry name" value="Galactose-binding domain-like"/>
    <property type="match status" value="1"/>
</dbReference>
<evidence type="ECO:0000256" key="1">
    <source>
        <dbReference type="ARBA" id="ARBA00004370"/>
    </source>
</evidence>
<evidence type="ECO:0000259" key="7">
    <source>
        <dbReference type="PROSITE" id="PS51469"/>
    </source>
</evidence>
<keyword evidence="3 6" id="KW-1133">Transmembrane helix</keyword>
<dbReference type="PROSITE" id="PS51469">
    <property type="entry name" value="SUN"/>
    <property type="match status" value="1"/>
</dbReference>
<dbReference type="Pfam" id="PF07738">
    <property type="entry name" value="Sad1_UNC"/>
    <property type="match status" value="1"/>
</dbReference>